<comment type="subcellular location">
    <subcellularLocation>
        <location evidence="1">Membrane</location>
    </subcellularLocation>
</comment>
<evidence type="ECO:0000313" key="10">
    <source>
        <dbReference type="RefSeq" id="XP_035663608.1"/>
    </source>
</evidence>
<proteinExistence type="predicted"/>
<feature type="compositionally biased region" description="Basic and acidic residues" evidence="6">
    <location>
        <begin position="926"/>
        <end position="940"/>
    </location>
</feature>
<evidence type="ECO:0000256" key="1">
    <source>
        <dbReference type="ARBA" id="ARBA00004370"/>
    </source>
</evidence>
<evidence type="ECO:0000256" key="2">
    <source>
        <dbReference type="ARBA" id="ARBA00023136"/>
    </source>
</evidence>
<dbReference type="SUPFAM" id="SSF103575">
    <property type="entry name" value="Plexin repeat"/>
    <property type="match status" value="1"/>
</dbReference>
<dbReference type="InterPro" id="IPR016201">
    <property type="entry name" value="PSI"/>
</dbReference>
<evidence type="ECO:0000256" key="5">
    <source>
        <dbReference type="PROSITE-ProRule" id="PRU00352"/>
    </source>
</evidence>
<feature type="region of interest" description="Disordered" evidence="6">
    <location>
        <begin position="923"/>
        <end position="964"/>
    </location>
</feature>
<dbReference type="SMART" id="SM00423">
    <property type="entry name" value="PSI"/>
    <property type="match status" value="1"/>
</dbReference>
<evidence type="ECO:0000259" key="8">
    <source>
        <dbReference type="PROSITE" id="PS51004"/>
    </source>
</evidence>
<reference evidence="9" key="1">
    <citation type="journal article" date="2020" name="Nat. Ecol. Evol.">
        <title>Deeply conserved synteny resolves early events in vertebrate evolution.</title>
        <authorList>
            <person name="Simakov O."/>
            <person name="Marletaz F."/>
            <person name="Yue J.X."/>
            <person name="O'Connell B."/>
            <person name="Jenkins J."/>
            <person name="Brandt A."/>
            <person name="Calef R."/>
            <person name="Tung C.H."/>
            <person name="Huang T.K."/>
            <person name="Schmutz J."/>
            <person name="Satoh N."/>
            <person name="Yu J.K."/>
            <person name="Putnam N.H."/>
            <person name="Green R.E."/>
            <person name="Rokhsar D.S."/>
        </authorList>
    </citation>
    <scope>NUCLEOTIDE SEQUENCE [LARGE SCALE GENOMIC DNA]</scope>
    <source>
        <strain evidence="9">S238N-H82</strain>
    </source>
</reference>
<dbReference type="Gene3D" id="2.130.10.10">
    <property type="entry name" value="YVTN repeat-like/Quinoprotein amine dehydrogenase"/>
    <property type="match status" value="1"/>
</dbReference>
<dbReference type="InterPro" id="IPR015943">
    <property type="entry name" value="WD40/YVTN_repeat-like_dom_sf"/>
</dbReference>
<keyword evidence="7" id="KW-0812">Transmembrane</keyword>
<keyword evidence="4" id="KW-0325">Glycoprotein</keyword>
<keyword evidence="7" id="KW-1133">Transmembrane helix</keyword>
<keyword evidence="9" id="KW-1185">Reference proteome</keyword>
<dbReference type="Pfam" id="PF01437">
    <property type="entry name" value="PSI"/>
    <property type="match status" value="1"/>
</dbReference>
<evidence type="ECO:0000313" key="9">
    <source>
        <dbReference type="Proteomes" id="UP000001554"/>
    </source>
</evidence>
<dbReference type="PROSITE" id="PS51004">
    <property type="entry name" value="SEMA"/>
    <property type="match status" value="1"/>
</dbReference>
<dbReference type="SMART" id="SM00630">
    <property type="entry name" value="Sema"/>
    <property type="match status" value="1"/>
</dbReference>
<dbReference type="Pfam" id="PF01403">
    <property type="entry name" value="Sema"/>
    <property type="match status" value="1"/>
</dbReference>
<dbReference type="Proteomes" id="UP000001554">
    <property type="component" value="Chromosome 2"/>
</dbReference>
<dbReference type="GO" id="GO:0030215">
    <property type="term" value="F:semaphorin receptor binding"/>
    <property type="evidence" value="ECO:0007669"/>
    <property type="project" value="InterPro"/>
</dbReference>
<dbReference type="PANTHER" id="PTHR11036">
    <property type="entry name" value="SEMAPHORIN"/>
    <property type="match status" value="1"/>
</dbReference>
<organism evidence="9 10">
    <name type="scientific">Branchiostoma floridae</name>
    <name type="common">Florida lancelet</name>
    <name type="synonym">Amphioxus</name>
    <dbReference type="NCBI Taxonomy" id="7739"/>
    <lineage>
        <taxon>Eukaryota</taxon>
        <taxon>Metazoa</taxon>
        <taxon>Chordata</taxon>
        <taxon>Cephalochordata</taxon>
        <taxon>Leptocardii</taxon>
        <taxon>Amphioxiformes</taxon>
        <taxon>Branchiostomatidae</taxon>
        <taxon>Branchiostoma</taxon>
    </lineage>
</organism>
<evidence type="ECO:0000256" key="7">
    <source>
        <dbReference type="SAM" id="Phobius"/>
    </source>
</evidence>
<feature type="domain" description="Sema" evidence="8">
    <location>
        <begin position="43"/>
        <end position="530"/>
    </location>
</feature>
<dbReference type="RefSeq" id="XP_035663608.1">
    <property type="nucleotide sequence ID" value="XM_035807715.1"/>
</dbReference>
<sequence length="964" mass="107532">MYQPTHNTDQSAKMRRILPCRTVLQILVLFCLGHVSAQITDTRPLWVTEDLGPDMKSFSDSMQPLDYHELLLDEQRDLIYIGARGRIYSRRLSNLGQPTQQNIQESLQWESLEQDKDLCGFKGKDKEKECHNFIRVLLFAGQDSLFVCGTNAADPKCAYVPRNLAITVEELRRRSAPGNSICPFDPKQRATATFVGDALFSAEFSDFTASLPLISRRPANLTSTVPRVLTTVKDRDSKWFNEPEFVSVYAPPNPPTPLDEKVYFFFREVAVEHAIVGRAVYSRVAQVCKNDQGGTTHYLGGFFTTFLKARIDCSIPGNVPFYFDEIQGTFVFDEGGREVIYGVFTTPENSVLGSAVCVYSISDIRQLFSMGQFKRKMADSLAWTRVMQSEVPDPRPGKCLRCNSTCDQYEDTYKFARSTPLMDPSLRQLPEQEGQPLLSKLGVRFTQLVVHRTRTSNGIFNVLFIGTDNGTLYKSVEQVVSNPSGPRSAQLVQQINVFPATQEKITTLKLSKEKKAIYIGSNSGVRMLPLHNCGAYTSCVACVSARDPYCGWSRSQARCTAVDMDSDQSLLQDVLMGDALRQGCRCEGNGDSPRPQHNVTHGSDLYVSCSPDDTVDITDVRWTGPDSLLSRAIRKDSYIILRQVETSGEITCARKENGCEMTTVHRINIQVDENSARCTLESDMCVNMLAQQQKACCLLESAQNVLLNCSAKMTVTSFNRLLPRACQVRAPLGTQPEDPSQQACCLTFDDLPVSKPAARNVQAGSSAWKGIAVTLMVLIILAILVALFLMWKKNKIQVPCDGEDNNVEEKPHKSSDRKYFPKGPRWSIKRLLSRSEADGTDARVKWQRPNGTTQETIDEDDNVSNVVEANKNFNASNNKIPEQQALMRELNRSLKRADDSPQVVRESLMPIDNSKLDELEAMVASLDKEGSPSTNRDHSKGLVSSDSMHSITLDMPDNGDTSEA</sequence>
<accession>A0A9J7KKA0</accession>
<dbReference type="InterPro" id="IPR036352">
    <property type="entry name" value="Semap_dom_sf"/>
</dbReference>
<dbReference type="PANTHER" id="PTHR11036:SF127">
    <property type="entry name" value="SEMAPHORIN-1A"/>
    <property type="match status" value="1"/>
</dbReference>
<dbReference type="AlphaFoldDB" id="A0A9J7KKA0"/>
<feature type="transmembrane region" description="Helical" evidence="7">
    <location>
        <begin position="767"/>
        <end position="789"/>
    </location>
</feature>
<protein>
    <submittedName>
        <fullName evidence="10">Semaphorin-1A-like isoform X2</fullName>
    </submittedName>
</protein>
<evidence type="ECO:0000256" key="4">
    <source>
        <dbReference type="ARBA" id="ARBA00023180"/>
    </source>
</evidence>
<dbReference type="InterPro" id="IPR001627">
    <property type="entry name" value="Semap_dom"/>
</dbReference>
<dbReference type="Gene3D" id="3.30.1680.10">
    <property type="entry name" value="ligand-binding face of the semaphorins, domain 2"/>
    <property type="match status" value="1"/>
</dbReference>
<keyword evidence="3" id="KW-1015">Disulfide bond</keyword>
<dbReference type="SUPFAM" id="SSF101912">
    <property type="entry name" value="Sema domain"/>
    <property type="match status" value="1"/>
</dbReference>
<keyword evidence="2 7" id="KW-0472">Membrane</keyword>
<dbReference type="GO" id="GO:0016020">
    <property type="term" value="C:membrane"/>
    <property type="evidence" value="ECO:0007669"/>
    <property type="project" value="UniProtKB-SubCell"/>
</dbReference>
<evidence type="ECO:0000256" key="3">
    <source>
        <dbReference type="ARBA" id="ARBA00023157"/>
    </source>
</evidence>
<dbReference type="InterPro" id="IPR027231">
    <property type="entry name" value="Semaphorin"/>
</dbReference>
<gene>
    <name evidence="10" type="primary">LOC118407238</name>
</gene>
<dbReference type="GeneID" id="118407238"/>
<reference evidence="10" key="2">
    <citation type="submission" date="2025-08" db="UniProtKB">
        <authorList>
            <consortium name="RefSeq"/>
        </authorList>
    </citation>
    <scope>IDENTIFICATION</scope>
    <source>
        <strain evidence="10">S238N-H82</strain>
        <tissue evidence="10">Testes</tissue>
    </source>
</reference>
<comment type="caution">
    <text evidence="5">Lacks conserved residue(s) required for the propagation of feature annotation.</text>
</comment>
<evidence type="ECO:0000256" key="6">
    <source>
        <dbReference type="SAM" id="MobiDB-lite"/>
    </source>
</evidence>
<dbReference type="InterPro" id="IPR002165">
    <property type="entry name" value="Plexin_repeat"/>
</dbReference>
<name>A0A9J7KKA0_BRAFL</name>